<dbReference type="InterPro" id="IPR029045">
    <property type="entry name" value="ClpP/crotonase-like_dom_sf"/>
</dbReference>
<proteinExistence type="predicted"/>
<evidence type="ECO:0000313" key="3">
    <source>
        <dbReference type="Proteomes" id="UP000652755"/>
    </source>
</evidence>
<sequence>MATVPQQMKETLQNHLHYRGVLKINQRQPYRLACNAHTSLMEMHKYIKTFATFMFVLAFLSSKAQNCNCGDNLKFVIERVKKNYVGYTDKVTISNRDKFQFFTDSLLNEARKAQSYQCSPIIRLWLSFFNDKHMSITYDDSNYSKEQIRNYYANEEKLIYTEPVFRSYLSKGGNRLDGLEGIWRDHTGAYEIGIIKDQKIKNEFIGFILKADGARWTPQQVKFRFTKNRSTYLMKYFKAIDHSKNLLSLNKIGDTLTLGNGAVTSRWYKSSVVVPQLPNKTEEANVSPMFKVLDDKTCLFQMPEYATLNYVSMMDSIIKKNAHELETHDHLIIDLRNNYGGSVLVYDKLIPYVYTKPILTEGASVLATEENIRDYYSQIPSDLADSVKRMFESNLRKLKAHPNELYPLYPVDTITISNVRNYPKRVSLITNGNTASAAELFILEAKQSSKVKIYGSNSSGAIDYLEVVKTKLPCGFYSLGYPACKSLRLPAYPLDNIGIKPDIFIPASVSDWIDFVRTYKDR</sequence>
<dbReference type="Pfam" id="PF03572">
    <property type="entry name" value="Peptidase_S41"/>
    <property type="match status" value="1"/>
</dbReference>
<protein>
    <recommendedName>
        <fullName evidence="1">Tail specific protease domain-containing protein</fullName>
    </recommendedName>
</protein>
<evidence type="ECO:0000259" key="1">
    <source>
        <dbReference type="Pfam" id="PF03572"/>
    </source>
</evidence>
<organism evidence="2 3">
    <name type="scientific">Pedobacter fastidiosus</name>
    <dbReference type="NCBI Taxonomy" id="2765361"/>
    <lineage>
        <taxon>Bacteria</taxon>
        <taxon>Pseudomonadati</taxon>
        <taxon>Bacteroidota</taxon>
        <taxon>Sphingobacteriia</taxon>
        <taxon>Sphingobacteriales</taxon>
        <taxon>Sphingobacteriaceae</taxon>
        <taxon>Pedobacter</taxon>
    </lineage>
</organism>
<dbReference type="Proteomes" id="UP000652755">
    <property type="component" value="Unassembled WGS sequence"/>
</dbReference>
<feature type="domain" description="Tail specific protease" evidence="1">
    <location>
        <begin position="314"/>
        <end position="503"/>
    </location>
</feature>
<keyword evidence="3" id="KW-1185">Reference proteome</keyword>
<accession>A0ABR7KPB3</accession>
<dbReference type="Gene3D" id="3.90.226.10">
    <property type="entry name" value="2-enoyl-CoA Hydratase, Chain A, domain 1"/>
    <property type="match status" value="1"/>
</dbReference>
<dbReference type="EMBL" id="JACRYL010000003">
    <property type="protein sequence ID" value="MBC6109553.1"/>
    <property type="molecule type" value="Genomic_DNA"/>
</dbReference>
<comment type="caution">
    <text evidence="2">The sequence shown here is derived from an EMBL/GenBank/DDBJ whole genome shotgun (WGS) entry which is preliminary data.</text>
</comment>
<name>A0ABR7KPB3_9SPHI</name>
<dbReference type="SUPFAM" id="SSF52096">
    <property type="entry name" value="ClpP/crotonase"/>
    <property type="match status" value="1"/>
</dbReference>
<reference evidence="2 3" key="1">
    <citation type="submission" date="2020-08" db="EMBL/GenBank/DDBJ databases">
        <authorList>
            <person name="Sun Q."/>
            <person name="Inoue M."/>
        </authorList>
    </citation>
    <scope>NUCLEOTIDE SEQUENCE [LARGE SCALE GENOMIC DNA]</scope>
    <source>
        <strain evidence="2 3">CCM 8938</strain>
    </source>
</reference>
<gene>
    <name evidence="2" type="ORF">H7U22_03880</name>
</gene>
<dbReference type="InterPro" id="IPR005151">
    <property type="entry name" value="Tail-specific_protease"/>
</dbReference>
<evidence type="ECO:0000313" key="2">
    <source>
        <dbReference type="EMBL" id="MBC6109553.1"/>
    </source>
</evidence>